<dbReference type="SUPFAM" id="SSF55811">
    <property type="entry name" value="Nudix"/>
    <property type="match status" value="1"/>
</dbReference>
<evidence type="ECO:0000313" key="5">
    <source>
        <dbReference type="EMBL" id="WZC49507.1"/>
    </source>
</evidence>
<dbReference type="PRINTS" id="PR00502">
    <property type="entry name" value="NUDIXFAMILY"/>
</dbReference>
<gene>
    <name evidence="5" type="ORF">AABB29_02305</name>
</gene>
<reference evidence="6" key="1">
    <citation type="submission" date="2024-04" db="EMBL/GenBank/DDBJ databases">
        <title>Phylogenomic analyses of a clade within the roseobacter group suggest taxonomic reassignments of species of the genera Aestuariivita, Citreicella, Loktanella, Nautella, Pelagibaca, Ruegeria, Thalassobius, Thiobacimonas and Tropicibacter, and the proposal o.</title>
        <authorList>
            <person name="Jeon C.O."/>
        </authorList>
    </citation>
    <scope>NUCLEOTIDE SEQUENCE [LARGE SCALE GENOMIC DNA]</scope>
    <source>
        <strain evidence="6">BS5-3</strain>
    </source>
</reference>
<keyword evidence="6" id="KW-1185">Reference proteome</keyword>
<dbReference type="Pfam" id="PF00293">
    <property type="entry name" value="NUDIX"/>
    <property type="match status" value="1"/>
</dbReference>
<dbReference type="RefSeq" id="WP_341367617.1">
    <property type="nucleotide sequence ID" value="NZ_CP150951.2"/>
</dbReference>
<evidence type="ECO:0000259" key="4">
    <source>
        <dbReference type="PROSITE" id="PS51462"/>
    </source>
</evidence>
<dbReference type="InterPro" id="IPR000086">
    <property type="entry name" value="NUDIX_hydrolase_dom"/>
</dbReference>
<comment type="similarity">
    <text evidence="3">Belongs to the Nudix hydrolase family.</text>
</comment>
<dbReference type="InterPro" id="IPR020084">
    <property type="entry name" value="NUDIX_hydrolase_CS"/>
</dbReference>
<dbReference type="InterPro" id="IPR015797">
    <property type="entry name" value="NUDIX_hydrolase-like_dom_sf"/>
</dbReference>
<proteinExistence type="inferred from homology"/>
<comment type="cofactor">
    <cofactor evidence="1">
        <name>Mg(2+)</name>
        <dbReference type="ChEBI" id="CHEBI:18420"/>
    </cofactor>
</comment>
<dbReference type="PROSITE" id="PS51462">
    <property type="entry name" value="NUDIX"/>
    <property type="match status" value="1"/>
</dbReference>
<dbReference type="EMBL" id="CP150951">
    <property type="protein sequence ID" value="WZC49507.1"/>
    <property type="molecule type" value="Genomic_DNA"/>
</dbReference>
<evidence type="ECO:0000256" key="1">
    <source>
        <dbReference type="ARBA" id="ARBA00001946"/>
    </source>
</evidence>
<feature type="domain" description="Nudix hydrolase" evidence="4">
    <location>
        <begin position="5"/>
        <end position="139"/>
    </location>
</feature>
<dbReference type="GO" id="GO:0016787">
    <property type="term" value="F:hydrolase activity"/>
    <property type="evidence" value="ECO:0007669"/>
    <property type="project" value="UniProtKB-KW"/>
</dbReference>
<evidence type="ECO:0000256" key="3">
    <source>
        <dbReference type="RuleBase" id="RU003476"/>
    </source>
</evidence>
<organism evidence="5 6">
    <name type="scientific">Yoonia phaeophyticola</name>
    <dbReference type="NCBI Taxonomy" id="3137369"/>
    <lineage>
        <taxon>Bacteria</taxon>
        <taxon>Pseudomonadati</taxon>
        <taxon>Pseudomonadota</taxon>
        <taxon>Alphaproteobacteria</taxon>
        <taxon>Rhodobacterales</taxon>
        <taxon>Paracoccaceae</taxon>
        <taxon>Yoonia</taxon>
    </lineage>
</organism>
<protein>
    <submittedName>
        <fullName evidence="5">NUDIX hydrolase</fullName>
    </submittedName>
</protein>
<dbReference type="Gene3D" id="3.90.79.10">
    <property type="entry name" value="Nucleoside Triphosphate Pyrophosphohydrolase"/>
    <property type="match status" value="1"/>
</dbReference>
<keyword evidence="2 3" id="KW-0378">Hydrolase</keyword>
<dbReference type="PROSITE" id="PS00893">
    <property type="entry name" value="NUDIX_BOX"/>
    <property type="match status" value="1"/>
</dbReference>
<accession>A0ABZ2V4P8</accession>
<dbReference type="Proteomes" id="UP001440612">
    <property type="component" value="Chromosome"/>
</dbReference>
<dbReference type="CDD" id="cd04682">
    <property type="entry name" value="NUDIX_Hydrolase"/>
    <property type="match status" value="1"/>
</dbReference>
<name>A0ABZ2V4P8_9RHOB</name>
<dbReference type="InterPro" id="IPR020476">
    <property type="entry name" value="Nudix_hydrolase"/>
</dbReference>
<evidence type="ECO:0000313" key="6">
    <source>
        <dbReference type="Proteomes" id="UP001440612"/>
    </source>
</evidence>
<sequence length="149" mass="16483">MDTTPPHNGAKVALFLGDQLVSILRDDLPHIPHPNRWDLPGGGRERGESPFETMAREVQEELGLIIPAEAVLWERAFSSASVPTTWNAFFVAQMPAAAAADIVFGDEGQRWALFTYDAFIALPDVLHYYPDRLALWIKETGGLPAPPNF</sequence>
<evidence type="ECO:0000256" key="2">
    <source>
        <dbReference type="ARBA" id="ARBA00022801"/>
    </source>
</evidence>